<dbReference type="InterPro" id="IPR036047">
    <property type="entry name" value="F-box-like_dom_sf"/>
</dbReference>
<dbReference type="PANTHER" id="PTHR44259:SF107">
    <property type="entry name" value="F-BOX PROTEIN SKIP23-LIKE"/>
    <property type="match status" value="1"/>
</dbReference>
<evidence type="ECO:0000259" key="1">
    <source>
        <dbReference type="PROSITE" id="PS50181"/>
    </source>
</evidence>
<dbReference type="InterPro" id="IPR001810">
    <property type="entry name" value="F-box_dom"/>
</dbReference>
<dbReference type="Proteomes" id="UP001443914">
    <property type="component" value="Unassembled WGS sequence"/>
</dbReference>
<dbReference type="EMBL" id="JBDFQZ010000012">
    <property type="protein sequence ID" value="KAK9671494.1"/>
    <property type="molecule type" value="Genomic_DNA"/>
</dbReference>
<proteinExistence type="predicted"/>
<comment type="caution">
    <text evidence="2">The sequence shown here is derived from an EMBL/GenBank/DDBJ whole genome shotgun (WGS) entry which is preliminary data.</text>
</comment>
<accession>A0AAW1H2R1</accession>
<dbReference type="SUPFAM" id="SSF81383">
    <property type="entry name" value="F-box domain"/>
    <property type="match status" value="1"/>
</dbReference>
<evidence type="ECO:0000313" key="2">
    <source>
        <dbReference type="EMBL" id="KAK9671494.1"/>
    </source>
</evidence>
<protein>
    <recommendedName>
        <fullName evidence="1">F-box domain-containing protein</fullName>
    </recommendedName>
</protein>
<dbReference type="Pfam" id="PF00646">
    <property type="entry name" value="F-box"/>
    <property type="match status" value="1"/>
</dbReference>
<sequence length="433" mass="50096">MDCGRGRRRRFRDWSNLPSEIVEEIILKIDFPEDVIRFSSVCHEWLAAFRGVRSKWRPLNPWLLLCENAQDNVECLRKVYNPGNNKCYSLKLPETFGKNCWGSDCGWIVTYGLDLQLTMFNPLTKACIGLPPTDTMMSEKLIGLDHCEINNNCKYKAYWMRKNHILRACVLKTNEKECDGGLLVAVIHTHKRYYGFVHTTYLSVAKPGDTRWTLIETPREMMIHDVLFYKDLLYFVDEKCGMWYVDVNKGGPAMELQIERHKRLDCRPIKYLVDLGNQQLCLVQRHYLTGSPRMTITITRTKNGIPIVDPDKCPLNDRQISYIKSKLVYTESFQIFKLDLSSKRWKFVNDLPSECDQSSLFLGKSTSLVVSAPKSGTCQARRIYYAGDHVCISGHDMGVRDVCFSNDERPAKFYHGTDTNSDVCNPFWFTPLL</sequence>
<dbReference type="InterPro" id="IPR050942">
    <property type="entry name" value="F-box_BR-signaling"/>
</dbReference>
<dbReference type="PROSITE" id="PS50181">
    <property type="entry name" value="FBOX"/>
    <property type="match status" value="1"/>
</dbReference>
<keyword evidence="3" id="KW-1185">Reference proteome</keyword>
<name>A0AAW1H2R1_SAPOF</name>
<gene>
    <name evidence="2" type="ORF">RND81_12G033600</name>
</gene>
<dbReference type="Pfam" id="PF03478">
    <property type="entry name" value="Beta-prop_KIB1-4"/>
    <property type="match status" value="1"/>
</dbReference>
<dbReference type="AlphaFoldDB" id="A0AAW1H2R1"/>
<organism evidence="2 3">
    <name type="scientific">Saponaria officinalis</name>
    <name type="common">Common soapwort</name>
    <name type="synonym">Lychnis saponaria</name>
    <dbReference type="NCBI Taxonomy" id="3572"/>
    <lineage>
        <taxon>Eukaryota</taxon>
        <taxon>Viridiplantae</taxon>
        <taxon>Streptophyta</taxon>
        <taxon>Embryophyta</taxon>
        <taxon>Tracheophyta</taxon>
        <taxon>Spermatophyta</taxon>
        <taxon>Magnoliopsida</taxon>
        <taxon>eudicotyledons</taxon>
        <taxon>Gunneridae</taxon>
        <taxon>Pentapetalae</taxon>
        <taxon>Caryophyllales</taxon>
        <taxon>Caryophyllaceae</taxon>
        <taxon>Caryophylleae</taxon>
        <taxon>Saponaria</taxon>
    </lineage>
</organism>
<dbReference type="InterPro" id="IPR005174">
    <property type="entry name" value="KIB1-4_b-propeller"/>
</dbReference>
<dbReference type="PANTHER" id="PTHR44259">
    <property type="entry name" value="OS07G0183000 PROTEIN-RELATED"/>
    <property type="match status" value="1"/>
</dbReference>
<reference evidence="2" key="1">
    <citation type="submission" date="2024-03" db="EMBL/GenBank/DDBJ databases">
        <title>WGS assembly of Saponaria officinalis var. Norfolk2.</title>
        <authorList>
            <person name="Jenkins J."/>
            <person name="Shu S."/>
            <person name="Grimwood J."/>
            <person name="Barry K."/>
            <person name="Goodstein D."/>
            <person name="Schmutz J."/>
            <person name="Leebens-Mack J."/>
            <person name="Osbourn A."/>
        </authorList>
    </citation>
    <scope>NUCLEOTIDE SEQUENCE [LARGE SCALE GENOMIC DNA]</scope>
    <source>
        <strain evidence="2">JIC</strain>
    </source>
</reference>
<dbReference type="Gene3D" id="1.20.1280.50">
    <property type="match status" value="1"/>
</dbReference>
<feature type="domain" description="F-box" evidence="1">
    <location>
        <begin position="11"/>
        <end position="59"/>
    </location>
</feature>
<evidence type="ECO:0000313" key="3">
    <source>
        <dbReference type="Proteomes" id="UP001443914"/>
    </source>
</evidence>